<keyword evidence="7" id="KW-0408">Iron</keyword>
<keyword evidence="5" id="KW-0479">Metal-binding</keyword>
<keyword evidence="9" id="KW-0472">Membrane</keyword>
<dbReference type="GO" id="GO:0004497">
    <property type="term" value="F:monooxygenase activity"/>
    <property type="evidence" value="ECO:0007669"/>
    <property type="project" value="UniProtKB-KW"/>
</dbReference>
<evidence type="ECO:0000256" key="2">
    <source>
        <dbReference type="ARBA" id="ARBA00004370"/>
    </source>
</evidence>
<dbReference type="EMBL" id="JAJFAZ020000004">
    <property type="protein sequence ID" value="KAI5334075.1"/>
    <property type="molecule type" value="Genomic_DNA"/>
</dbReference>
<comment type="cofactor">
    <cofactor evidence="1">
        <name>heme</name>
        <dbReference type="ChEBI" id="CHEBI:30413"/>
    </cofactor>
</comment>
<dbReference type="SUPFAM" id="SSF48264">
    <property type="entry name" value="Cytochrome P450"/>
    <property type="match status" value="1"/>
</dbReference>
<keyword evidence="8" id="KW-0503">Monooxygenase</keyword>
<protein>
    <submittedName>
        <fullName evidence="10">Uncharacterized protein</fullName>
    </submittedName>
</protein>
<dbReference type="GO" id="GO:0020037">
    <property type="term" value="F:heme binding"/>
    <property type="evidence" value="ECO:0007669"/>
    <property type="project" value="InterPro"/>
</dbReference>
<evidence type="ECO:0000256" key="6">
    <source>
        <dbReference type="ARBA" id="ARBA00023002"/>
    </source>
</evidence>
<evidence type="ECO:0000256" key="8">
    <source>
        <dbReference type="ARBA" id="ARBA00023033"/>
    </source>
</evidence>
<dbReference type="GO" id="GO:0016020">
    <property type="term" value="C:membrane"/>
    <property type="evidence" value="ECO:0007669"/>
    <property type="project" value="UniProtKB-SubCell"/>
</dbReference>
<evidence type="ECO:0000313" key="11">
    <source>
        <dbReference type="Proteomes" id="UP001054821"/>
    </source>
</evidence>
<comment type="similarity">
    <text evidence="3">Belongs to the cytochrome P450 family.</text>
</comment>
<evidence type="ECO:0000313" key="10">
    <source>
        <dbReference type="EMBL" id="KAI5334075.1"/>
    </source>
</evidence>
<dbReference type="GO" id="GO:0005506">
    <property type="term" value="F:iron ion binding"/>
    <property type="evidence" value="ECO:0007669"/>
    <property type="project" value="InterPro"/>
</dbReference>
<evidence type="ECO:0000256" key="7">
    <source>
        <dbReference type="ARBA" id="ARBA00023004"/>
    </source>
</evidence>
<keyword evidence="11" id="KW-1185">Reference proteome</keyword>
<comment type="caution">
    <text evidence="10">The sequence shown here is derived from an EMBL/GenBank/DDBJ whole genome shotgun (WGS) entry which is preliminary data.</text>
</comment>
<sequence length="99" mass="10742">MVNTFKSMRREEVALCVEAIRAAANSGSIVVDLSDNASSLSVYMSCRMVFGKKYMDVEFDGRGLMSVVKEGTKLLSAPNLGDYIPFLLLPLTSKGLQSA</sequence>
<dbReference type="Gene3D" id="1.10.630.10">
    <property type="entry name" value="Cytochrome P450"/>
    <property type="match status" value="1"/>
</dbReference>
<dbReference type="GO" id="GO:0016705">
    <property type="term" value="F:oxidoreductase activity, acting on paired donors, with incorporation or reduction of molecular oxygen"/>
    <property type="evidence" value="ECO:0007669"/>
    <property type="project" value="InterPro"/>
</dbReference>
<name>A0AAD4Z5X7_PRUDU</name>
<evidence type="ECO:0000256" key="5">
    <source>
        <dbReference type="ARBA" id="ARBA00022723"/>
    </source>
</evidence>
<comment type="subcellular location">
    <subcellularLocation>
        <location evidence="2">Membrane</location>
    </subcellularLocation>
</comment>
<dbReference type="Proteomes" id="UP001054821">
    <property type="component" value="Chromosome 4"/>
</dbReference>
<organism evidence="10 11">
    <name type="scientific">Prunus dulcis</name>
    <name type="common">Almond</name>
    <name type="synonym">Amygdalus dulcis</name>
    <dbReference type="NCBI Taxonomy" id="3755"/>
    <lineage>
        <taxon>Eukaryota</taxon>
        <taxon>Viridiplantae</taxon>
        <taxon>Streptophyta</taxon>
        <taxon>Embryophyta</taxon>
        <taxon>Tracheophyta</taxon>
        <taxon>Spermatophyta</taxon>
        <taxon>Magnoliopsida</taxon>
        <taxon>eudicotyledons</taxon>
        <taxon>Gunneridae</taxon>
        <taxon>Pentapetalae</taxon>
        <taxon>rosids</taxon>
        <taxon>fabids</taxon>
        <taxon>Rosales</taxon>
        <taxon>Rosaceae</taxon>
        <taxon>Amygdaloideae</taxon>
        <taxon>Amygdaleae</taxon>
        <taxon>Prunus</taxon>
    </lineage>
</organism>
<gene>
    <name evidence="10" type="ORF">L3X38_024208</name>
</gene>
<dbReference type="PANTHER" id="PTHR47943:SF2">
    <property type="entry name" value="CYTOCHROME P450"/>
    <property type="match status" value="1"/>
</dbReference>
<accession>A0AAD4Z5X7</accession>
<evidence type="ECO:0000256" key="9">
    <source>
        <dbReference type="ARBA" id="ARBA00023136"/>
    </source>
</evidence>
<dbReference type="AlphaFoldDB" id="A0AAD4Z5X7"/>
<evidence type="ECO:0000256" key="1">
    <source>
        <dbReference type="ARBA" id="ARBA00001971"/>
    </source>
</evidence>
<dbReference type="PANTHER" id="PTHR47943">
    <property type="entry name" value="CYTOCHROME P450 93A3-LIKE"/>
    <property type="match status" value="1"/>
</dbReference>
<reference evidence="10 11" key="1">
    <citation type="journal article" date="2022" name="G3 (Bethesda)">
        <title>Whole-genome sequence and methylome profiling of the almond [Prunus dulcis (Mill.) D.A. Webb] cultivar 'Nonpareil'.</title>
        <authorList>
            <person name="D'Amico-Willman K.M."/>
            <person name="Ouma W.Z."/>
            <person name="Meulia T."/>
            <person name="Sideli G.M."/>
            <person name="Gradziel T.M."/>
            <person name="Fresnedo-Ramirez J."/>
        </authorList>
    </citation>
    <scope>NUCLEOTIDE SEQUENCE [LARGE SCALE GENOMIC DNA]</scope>
    <source>
        <strain evidence="10">Clone GOH B32 T37-40</strain>
    </source>
</reference>
<keyword evidence="4" id="KW-0349">Heme</keyword>
<proteinExistence type="inferred from homology"/>
<keyword evidence="6" id="KW-0560">Oxidoreductase</keyword>
<evidence type="ECO:0000256" key="4">
    <source>
        <dbReference type="ARBA" id="ARBA00022617"/>
    </source>
</evidence>
<dbReference type="InterPro" id="IPR036396">
    <property type="entry name" value="Cyt_P450_sf"/>
</dbReference>
<evidence type="ECO:0000256" key="3">
    <source>
        <dbReference type="ARBA" id="ARBA00010617"/>
    </source>
</evidence>